<organism evidence="3 4">
    <name type="scientific">Jannaschia pohangensis</name>
    <dbReference type="NCBI Taxonomy" id="390807"/>
    <lineage>
        <taxon>Bacteria</taxon>
        <taxon>Pseudomonadati</taxon>
        <taxon>Pseudomonadota</taxon>
        <taxon>Alphaproteobacteria</taxon>
        <taxon>Rhodobacterales</taxon>
        <taxon>Roseobacteraceae</taxon>
        <taxon>Jannaschia</taxon>
    </lineage>
</organism>
<evidence type="ECO:0000313" key="4">
    <source>
        <dbReference type="Proteomes" id="UP000199110"/>
    </source>
</evidence>
<feature type="domain" description="Glycosyl transferase family 1" evidence="2">
    <location>
        <begin position="169"/>
        <end position="324"/>
    </location>
</feature>
<dbReference type="Proteomes" id="UP000199110">
    <property type="component" value="Unassembled WGS sequence"/>
</dbReference>
<accession>A0A1I3NXA2</accession>
<dbReference type="RefSeq" id="WP_092780266.1">
    <property type="nucleotide sequence ID" value="NZ_FORA01000002.1"/>
</dbReference>
<protein>
    <submittedName>
        <fullName evidence="3">Glycosyl transferases group 1</fullName>
    </submittedName>
</protein>
<name>A0A1I3NXA2_9RHOB</name>
<dbReference type="InterPro" id="IPR001296">
    <property type="entry name" value="Glyco_trans_1"/>
</dbReference>
<reference evidence="3 4" key="1">
    <citation type="submission" date="2016-10" db="EMBL/GenBank/DDBJ databases">
        <authorList>
            <person name="de Groot N.N."/>
        </authorList>
    </citation>
    <scope>NUCLEOTIDE SEQUENCE [LARGE SCALE GENOMIC DNA]</scope>
    <source>
        <strain evidence="3 4">DSM 19073</strain>
    </source>
</reference>
<dbReference type="GO" id="GO:0016757">
    <property type="term" value="F:glycosyltransferase activity"/>
    <property type="evidence" value="ECO:0007669"/>
    <property type="project" value="InterPro"/>
</dbReference>
<dbReference type="PANTHER" id="PTHR46401:SF2">
    <property type="entry name" value="GLYCOSYLTRANSFERASE WBBK-RELATED"/>
    <property type="match status" value="1"/>
</dbReference>
<proteinExistence type="predicted"/>
<gene>
    <name evidence="3" type="ORF">SAMN04488095_2279</name>
</gene>
<sequence>MTGTSTVAFAVPGDIHALTGGYIYDFKLMTALAATGLDVRHLEWGDSFPHPTPMDAEQAMDQLRTLGPDQAALIDGLAYGALDTAELSTVTARLFALVHHPLALEPGLEPEVADRMAARERANLGLARHIFVTSPHTGDMLRRHYGVAPDRVTVVKPGFGPPNDTLTQKADPPLILSVGLLARRKGHDILLRALARIADLDWQADIVGRDHEAGMTATLTALISDLGLSKRVRLSGEVSDQALHERYGRATVFALATRYEGYGIVFGEAMGHGLPIVTTRAGAVPETVGSGPGLLVDPDDAEAFAGALRRMLTEPEMRSKCARASLRAASGLTSWAESAALVRDTIIHIDDLARGR</sequence>
<dbReference type="STRING" id="390807.SAMN04488095_2279"/>
<evidence type="ECO:0000313" key="3">
    <source>
        <dbReference type="EMBL" id="SFJ13797.1"/>
    </source>
</evidence>
<evidence type="ECO:0000256" key="1">
    <source>
        <dbReference type="ARBA" id="ARBA00022679"/>
    </source>
</evidence>
<dbReference type="GO" id="GO:0009103">
    <property type="term" value="P:lipopolysaccharide biosynthetic process"/>
    <property type="evidence" value="ECO:0007669"/>
    <property type="project" value="TreeGrafter"/>
</dbReference>
<dbReference type="SUPFAM" id="SSF53756">
    <property type="entry name" value="UDP-Glycosyltransferase/glycogen phosphorylase"/>
    <property type="match status" value="1"/>
</dbReference>
<dbReference type="EMBL" id="FORA01000002">
    <property type="protein sequence ID" value="SFJ13797.1"/>
    <property type="molecule type" value="Genomic_DNA"/>
</dbReference>
<dbReference type="CDD" id="cd03801">
    <property type="entry name" value="GT4_PimA-like"/>
    <property type="match status" value="1"/>
</dbReference>
<keyword evidence="4" id="KW-1185">Reference proteome</keyword>
<dbReference type="PANTHER" id="PTHR46401">
    <property type="entry name" value="GLYCOSYLTRANSFERASE WBBK-RELATED"/>
    <property type="match status" value="1"/>
</dbReference>
<dbReference type="AlphaFoldDB" id="A0A1I3NXA2"/>
<dbReference type="Gene3D" id="3.40.50.2000">
    <property type="entry name" value="Glycogen Phosphorylase B"/>
    <property type="match status" value="2"/>
</dbReference>
<dbReference type="Pfam" id="PF00534">
    <property type="entry name" value="Glycos_transf_1"/>
    <property type="match status" value="1"/>
</dbReference>
<evidence type="ECO:0000259" key="2">
    <source>
        <dbReference type="Pfam" id="PF00534"/>
    </source>
</evidence>
<dbReference type="OrthoDB" id="529131at2"/>
<keyword evidence="1 3" id="KW-0808">Transferase</keyword>